<dbReference type="EMBL" id="JARQZJ010000099">
    <property type="protein sequence ID" value="KAK9886290.1"/>
    <property type="molecule type" value="Genomic_DNA"/>
</dbReference>
<gene>
    <name evidence="1" type="ORF">WA026_015801</name>
</gene>
<dbReference type="Proteomes" id="UP001431783">
    <property type="component" value="Unassembled WGS sequence"/>
</dbReference>
<accession>A0AAW1UYQ7</accession>
<name>A0AAW1UYQ7_9CUCU</name>
<reference evidence="1 2" key="1">
    <citation type="submission" date="2023-03" db="EMBL/GenBank/DDBJ databases">
        <title>Genome insight into feeding habits of ladybird beetles.</title>
        <authorList>
            <person name="Li H.-S."/>
            <person name="Huang Y.-H."/>
            <person name="Pang H."/>
        </authorList>
    </citation>
    <scope>NUCLEOTIDE SEQUENCE [LARGE SCALE GENOMIC DNA]</scope>
    <source>
        <strain evidence="1">SYSU_2023b</strain>
        <tissue evidence="1">Whole body</tissue>
    </source>
</reference>
<proteinExistence type="predicted"/>
<comment type="caution">
    <text evidence="1">The sequence shown here is derived from an EMBL/GenBank/DDBJ whole genome shotgun (WGS) entry which is preliminary data.</text>
</comment>
<keyword evidence="2" id="KW-1185">Reference proteome</keyword>
<protein>
    <submittedName>
        <fullName evidence="1">Uncharacterized protein</fullName>
    </submittedName>
</protein>
<evidence type="ECO:0000313" key="2">
    <source>
        <dbReference type="Proteomes" id="UP001431783"/>
    </source>
</evidence>
<organism evidence="1 2">
    <name type="scientific">Henosepilachna vigintioctopunctata</name>
    <dbReference type="NCBI Taxonomy" id="420089"/>
    <lineage>
        <taxon>Eukaryota</taxon>
        <taxon>Metazoa</taxon>
        <taxon>Ecdysozoa</taxon>
        <taxon>Arthropoda</taxon>
        <taxon>Hexapoda</taxon>
        <taxon>Insecta</taxon>
        <taxon>Pterygota</taxon>
        <taxon>Neoptera</taxon>
        <taxon>Endopterygota</taxon>
        <taxon>Coleoptera</taxon>
        <taxon>Polyphaga</taxon>
        <taxon>Cucujiformia</taxon>
        <taxon>Coccinelloidea</taxon>
        <taxon>Coccinellidae</taxon>
        <taxon>Epilachninae</taxon>
        <taxon>Epilachnini</taxon>
        <taxon>Henosepilachna</taxon>
    </lineage>
</organism>
<evidence type="ECO:0000313" key="1">
    <source>
        <dbReference type="EMBL" id="KAK9886290.1"/>
    </source>
</evidence>
<dbReference type="AlphaFoldDB" id="A0AAW1UYQ7"/>
<sequence length="94" mass="10529">MNRMGPKTLPCGTPISLVSIVDLTSTPCLESATLCCLPDRYDSNQHKALFRTPIISNLFRIYSLNRQSYAFVRSKNSPNAHFPASIKWINVSVN</sequence>